<dbReference type="SMART" id="SM00490">
    <property type="entry name" value="HELICc"/>
    <property type="match status" value="1"/>
</dbReference>
<dbReference type="EMBL" id="CAJPDR010000253">
    <property type="protein sequence ID" value="CAF9928596.1"/>
    <property type="molecule type" value="Genomic_DNA"/>
</dbReference>
<keyword evidence="2" id="KW-0378">Hydrolase</keyword>
<evidence type="ECO:0000313" key="7">
    <source>
        <dbReference type="EMBL" id="CAF9928596.1"/>
    </source>
</evidence>
<dbReference type="InterPro" id="IPR049730">
    <property type="entry name" value="SNF2/RAD54-like_C"/>
</dbReference>
<dbReference type="AlphaFoldDB" id="A0A8H3FWC9"/>
<feature type="domain" description="Helicase C-terminal" evidence="6">
    <location>
        <begin position="686"/>
        <end position="843"/>
    </location>
</feature>
<dbReference type="GO" id="GO:0006281">
    <property type="term" value="P:DNA repair"/>
    <property type="evidence" value="ECO:0007669"/>
    <property type="project" value="TreeGrafter"/>
</dbReference>
<dbReference type="Pfam" id="PF00176">
    <property type="entry name" value="SNF2-rel_dom"/>
    <property type="match status" value="1"/>
</dbReference>
<reference evidence="7" key="1">
    <citation type="submission" date="2021-03" db="EMBL/GenBank/DDBJ databases">
        <authorList>
            <person name="Tagirdzhanova G."/>
        </authorList>
    </citation>
    <scope>NUCLEOTIDE SEQUENCE</scope>
</reference>
<dbReference type="PANTHER" id="PTHR45626">
    <property type="entry name" value="TRANSCRIPTION TERMINATION FACTOR 2-RELATED"/>
    <property type="match status" value="1"/>
</dbReference>
<dbReference type="CDD" id="cd18008">
    <property type="entry name" value="DEXDc_SHPRH-like"/>
    <property type="match status" value="1"/>
</dbReference>
<keyword evidence="1" id="KW-0547">Nucleotide-binding</keyword>
<evidence type="ECO:0000259" key="6">
    <source>
        <dbReference type="PROSITE" id="PS51194"/>
    </source>
</evidence>
<dbReference type="GO" id="GO:0008094">
    <property type="term" value="F:ATP-dependent activity, acting on DNA"/>
    <property type="evidence" value="ECO:0007669"/>
    <property type="project" value="TreeGrafter"/>
</dbReference>
<dbReference type="Proteomes" id="UP000664203">
    <property type="component" value="Unassembled WGS sequence"/>
</dbReference>
<evidence type="ECO:0000256" key="2">
    <source>
        <dbReference type="ARBA" id="ARBA00022801"/>
    </source>
</evidence>
<proteinExistence type="predicted"/>
<dbReference type="SMART" id="SM00487">
    <property type="entry name" value="DEXDc"/>
    <property type="match status" value="1"/>
</dbReference>
<dbReference type="InterPro" id="IPR050628">
    <property type="entry name" value="SNF2_RAD54_helicase_TF"/>
</dbReference>
<evidence type="ECO:0000256" key="3">
    <source>
        <dbReference type="ARBA" id="ARBA00022840"/>
    </source>
</evidence>
<dbReference type="GO" id="GO:0005524">
    <property type="term" value="F:ATP binding"/>
    <property type="evidence" value="ECO:0007669"/>
    <property type="project" value="UniProtKB-KW"/>
</dbReference>
<dbReference type="GO" id="GO:0016787">
    <property type="term" value="F:hydrolase activity"/>
    <property type="evidence" value="ECO:0007669"/>
    <property type="project" value="UniProtKB-KW"/>
</dbReference>
<comment type="caution">
    <text evidence="7">The sequence shown here is derived from an EMBL/GenBank/DDBJ whole genome shotgun (WGS) entry which is preliminary data.</text>
</comment>
<dbReference type="GO" id="GO:0005634">
    <property type="term" value="C:nucleus"/>
    <property type="evidence" value="ECO:0007669"/>
    <property type="project" value="TreeGrafter"/>
</dbReference>
<dbReference type="CDD" id="cd18793">
    <property type="entry name" value="SF2_C_SNF"/>
    <property type="match status" value="1"/>
</dbReference>
<keyword evidence="8" id="KW-1185">Reference proteome</keyword>
<feature type="region of interest" description="Disordered" evidence="4">
    <location>
        <begin position="196"/>
        <end position="215"/>
    </location>
</feature>
<evidence type="ECO:0000259" key="5">
    <source>
        <dbReference type="PROSITE" id="PS51192"/>
    </source>
</evidence>
<dbReference type="PANTHER" id="PTHR45626:SF52">
    <property type="entry name" value="SINGLE-STRANDED DNA-DEPENDENT ATPASE (EUROFUNG)"/>
    <property type="match status" value="1"/>
</dbReference>
<organism evidence="7 8">
    <name type="scientific">Alectoria fallacina</name>
    <dbReference type="NCBI Taxonomy" id="1903189"/>
    <lineage>
        <taxon>Eukaryota</taxon>
        <taxon>Fungi</taxon>
        <taxon>Dikarya</taxon>
        <taxon>Ascomycota</taxon>
        <taxon>Pezizomycotina</taxon>
        <taxon>Lecanoromycetes</taxon>
        <taxon>OSLEUM clade</taxon>
        <taxon>Lecanoromycetidae</taxon>
        <taxon>Lecanorales</taxon>
        <taxon>Lecanorineae</taxon>
        <taxon>Parmeliaceae</taxon>
        <taxon>Alectoria</taxon>
    </lineage>
</organism>
<evidence type="ECO:0000313" key="8">
    <source>
        <dbReference type="Proteomes" id="UP000664203"/>
    </source>
</evidence>
<sequence length="850" mass="95073">MDGREHDHQPRKRIRLEHTFESRITSFGPFEAGKLDGLDQGQYPGVCTQAPPVLELEQEEATKAGSINPCISTYETHHRLTVDYHFARYTELDHPSTTTPEINISHSPSALSATAGTPFECHDGPSNRDPTDQVCFGMLENIPVHQFNSDSLDTASFPVYMGTGLAGRNKDLQMTFQLQVDLSLPQVETIARGADPSAMLETEDSNPETEASAAVKSSLYSHQKRALSFMLMREREMRPLNQRKEQWRALFDESEGITKYLNTATGEVCDFRPVEIRGGILADSMGLGKSLSMISLLATDWPHYSMASSEGVPTLLVVPPSLLRTWEEELRRHLHPGTLRWWLYHGPKRSENKTSMLAHDIVITTYDVVATEWKSLDKGPRPLFSINWRRIVLDEGKPLFLRSIEQADASCLAHEIRVGTTSRAKAICALRGDFRWAVSGTPIQNRWEDLASLLGFLRVYPDHDIRSLTTMLRRSAANSDLRSMLAPLCLRRSKEAIALPSRIDNIHKIDFDAEEAAHYNSINVRVSGFLEQQAGQTSLGSYSNILTKINSLRQICNLGTYYRGDIVAPGTQIIAMQELFDGMISAGAAACCKCNRDLSKADENNESQIGSRTEGFESSKTRMTTCGELICAPCFTLSEIVMCPSDGRCQHQGSCELFTVYSSSSSGPSGLPAVQPNSRLPVKMRALQEDLLALPETDKSIVFSFWTTTLDLAGMALDQVHLPYTRVDGTTPTKQRQQALERFVEDPRVRTILISLRCGSTGLTLTAANHVFLMEPQWNPMVEDQALDRVHRIGQTKEVTTVRYIVKNTLEESIRHQQSKKRNLAEQAFSLARGHNDWIERVRTMLSNVP</sequence>
<dbReference type="InterPro" id="IPR000330">
    <property type="entry name" value="SNF2_N"/>
</dbReference>
<evidence type="ECO:0000256" key="4">
    <source>
        <dbReference type="SAM" id="MobiDB-lite"/>
    </source>
</evidence>
<dbReference type="InterPro" id="IPR014001">
    <property type="entry name" value="Helicase_ATP-bd"/>
</dbReference>
<gene>
    <name evidence="7" type="ORF">ALECFALPRED_004093</name>
</gene>
<keyword evidence="3" id="KW-0067">ATP-binding</keyword>
<dbReference type="PROSITE" id="PS51194">
    <property type="entry name" value="HELICASE_CTER"/>
    <property type="match status" value="1"/>
</dbReference>
<dbReference type="Gene3D" id="3.40.50.300">
    <property type="entry name" value="P-loop containing nucleotide triphosphate hydrolases"/>
    <property type="match status" value="1"/>
</dbReference>
<dbReference type="PROSITE" id="PS51192">
    <property type="entry name" value="HELICASE_ATP_BIND_1"/>
    <property type="match status" value="1"/>
</dbReference>
<protein>
    <submittedName>
        <fullName evidence="7">Uncharacterized protein</fullName>
    </submittedName>
</protein>
<name>A0A8H3FWC9_9LECA</name>
<dbReference type="InterPro" id="IPR001650">
    <property type="entry name" value="Helicase_C-like"/>
</dbReference>
<dbReference type="OrthoDB" id="448448at2759"/>
<dbReference type="Pfam" id="PF00271">
    <property type="entry name" value="Helicase_C"/>
    <property type="match status" value="1"/>
</dbReference>
<dbReference type="InterPro" id="IPR027417">
    <property type="entry name" value="P-loop_NTPase"/>
</dbReference>
<feature type="domain" description="Helicase ATP-binding" evidence="5">
    <location>
        <begin position="270"/>
        <end position="460"/>
    </location>
</feature>
<evidence type="ECO:0000256" key="1">
    <source>
        <dbReference type="ARBA" id="ARBA00022741"/>
    </source>
</evidence>
<accession>A0A8H3FWC9</accession>
<dbReference type="InterPro" id="IPR038718">
    <property type="entry name" value="SNF2-like_sf"/>
</dbReference>
<dbReference type="Gene3D" id="3.40.50.10810">
    <property type="entry name" value="Tandem AAA-ATPase domain"/>
    <property type="match status" value="1"/>
</dbReference>
<dbReference type="SUPFAM" id="SSF52540">
    <property type="entry name" value="P-loop containing nucleoside triphosphate hydrolases"/>
    <property type="match status" value="2"/>
</dbReference>